<feature type="compositionally biased region" description="Pro residues" evidence="4">
    <location>
        <begin position="280"/>
        <end position="294"/>
    </location>
</feature>
<keyword evidence="3" id="KW-0862">Zinc</keyword>
<dbReference type="Pfam" id="PF04968">
    <property type="entry name" value="CHORD"/>
    <property type="match status" value="1"/>
</dbReference>
<name>A0A8J2SGV2_9STRA</name>
<feature type="domain" description="CHORD" evidence="5">
    <location>
        <begin position="114"/>
        <end position="174"/>
    </location>
</feature>
<dbReference type="AlphaFoldDB" id="A0A8J2SGV2"/>
<dbReference type="InterPro" id="IPR007051">
    <property type="entry name" value="CHORD_dom"/>
</dbReference>
<evidence type="ECO:0000256" key="4">
    <source>
        <dbReference type="SAM" id="MobiDB-lite"/>
    </source>
</evidence>
<keyword evidence="7" id="KW-1185">Reference proteome</keyword>
<dbReference type="PANTHER" id="PTHR46983:SF3">
    <property type="entry name" value="CHPADIPLOID STATE MAINTENANCE PROTEIN CHPA"/>
    <property type="match status" value="1"/>
</dbReference>
<keyword evidence="2" id="KW-0677">Repeat</keyword>
<comment type="caution">
    <text evidence="6">The sequence shown here is derived from an EMBL/GenBank/DDBJ whole genome shotgun (WGS) entry which is preliminary data.</text>
</comment>
<proteinExistence type="predicted"/>
<evidence type="ECO:0000313" key="6">
    <source>
        <dbReference type="EMBL" id="CAH0372083.1"/>
    </source>
</evidence>
<dbReference type="EMBL" id="CAKKNE010000003">
    <property type="protein sequence ID" value="CAH0372083.1"/>
    <property type="molecule type" value="Genomic_DNA"/>
</dbReference>
<evidence type="ECO:0000313" key="7">
    <source>
        <dbReference type="Proteomes" id="UP000789595"/>
    </source>
</evidence>
<dbReference type="PANTHER" id="PTHR46983">
    <property type="entry name" value="CYSTEINE AND HISTIDINE-RICH DOMAIN-CONTAINING PROTEIN 1"/>
    <property type="match status" value="1"/>
</dbReference>
<accession>A0A8J2SGV2</accession>
<evidence type="ECO:0000259" key="5">
    <source>
        <dbReference type="PROSITE" id="PS51401"/>
    </source>
</evidence>
<dbReference type="InterPro" id="IPR039790">
    <property type="entry name" value="CHRD1"/>
</dbReference>
<gene>
    <name evidence="6" type="ORF">PECAL_3P20580</name>
</gene>
<keyword evidence="1" id="KW-0479">Metal-binding</keyword>
<dbReference type="PROSITE" id="PS51401">
    <property type="entry name" value="CHORD"/>
    <property type="match status" value="1"/>
</dbReference>
<dbReference type="Proteomes" id="UP000789595">
    <property type="component" value="Unassembled WGS sequence"/>
</dbReference>
<dbReference type="Gene3D" id="4.10.1130.20">
    <property type="match status" value="1"/>
</dbReference>
<feature type="region of interest" description="Disordered" evidence="4">
    <location>
        <begin position="267"/>
        <end position="294"/>
    </location>
</feature>
<dbReference type="OrthoDB" id="10261079at2759"/>
<reference evidence="6" key="1">
    <citation type="submission" date="2021-11" db="EMBL/GenBank/DDBJ databases">
        <authorList>
            <consortium name="Genoscope - CEA"/>
            <person name="William W."/>
        </authorList>
    </citation>
    <scope>NUCLEOTIDE SEQUENCE</scope>
</reference>
<evidence type="ECO:0000256" key="1">
    <source>
        <dbReference type="ARBA" id="ARBA00022723"/>
    </source>
</evidence>
<evidence type="ECO:0000256" key="2">
    <source>
        <dbReference type="ARBA" id="ARBA00022737"/>
    </source>
</evidence>
<sequence length="294" mass="32872">MKVFIHYEEPAAESLRQTLKITLPKKWEMGPCSNLMDTFIKSYNAKHPENQMVASQYRLETEMRQVLQPHTTVCEKVHDRADLYVKFGSAPAAPKPMQTVNNDMLDPLDRCRACKLFGCNKKYTERANSDDACRHHTKPPVFHETAKYWSCCPQKKAYDWESFMQIKGCATGRHSDIKPGAAAPLGGSHVRGQTATDPKLKKIEDFNAGKSDEKPLDLLKRALVAIGCSADDFEAAREKLKEKFKDDEKEITAEFCAEIGFGLHNLIGTTQPATGGPDPYGGPPQFKPPPNFAP</sequence>
<organism evidence="6 7">
    <name type="scientific">Pelagomonas calceolata</name>
    <dbReference type="NCBI Taxonomy" id="35677"/>
    <lineage>
        <taxon>Eukaryota</taxon>
        <taxon>Sar</taxon>
        <taxon>Stramenopiles</taxon>
        <taxon>Ochrophyta</taxon>
        <taxon>Pelagophyceae</taxon>
        <taxon>Pelagomonadales</taxon>
        <taxon>Pelagomonadaceae</taxon>
        <taxon>Pelagomonas</taxon>
    </lineage>
</organism>
<protein>
    <recommendedName>
        <fullName evidence="5">CHORD domain-containing protein</fullName>
    </recommendedName>
</protein>
<dbReference type="GO" id="GO:0046872">
    <property type="term" value="F:metal ion binding"/>
    <property type="evidence" value="ECO:0007669"/>
    <property type="project" value="UniProtKB-KW"/>
</dbReference>
<evidence type="ECO:0000256" key="3">
    <source>
        <dbReference type="ARBA" id="ARBA00022833"/>
    </source>
</evidence>